<dbReference type="EMBL" id="ABEU02000016">
    <property type="protein sequence ID" value="PNR38308.1"/>
    <property type="molecule type" value="Genomic_DNA"/>
</dbReference>
<accession>A0A2K1J9V2</accession>
<dbReference type="Gramene" id="Pp3c16_24440V3.2">
    <property type="protein sequence ID" value="PAC:32985447.CDS.1"/>
    <property type="gene ID" value="Pp3c16_24440"/>
</dbReference>
<reference evidence="1 3" key="2">
    <citation type="journal article" date="2018" name="Plant J.">
        <title>The Physcomitrella patens chromosome-scale assembly reveals moss genome structure and evolution.</title>
        <authorList>
            <person name="Lang D."/>
            <person name="Ullrich K.K."/>
            <person name="Murat F."/>
            <person name="Fuchs J."/>
            <person name="Jenkins J."/>
            <person name="Haas F.B."/>
            <person name="Piednoel M."/>
            <person name="Gundlach H."/>
            <person name="Van Bel M."/>
            <person name="Meyberg R."/>
            <person name="Vives C."/>
            <person name="Morata J."/>
            <person name="Symeonidi A."/>
            <person name="Hiss M."/>
            <person name="Muchero W."/>
            <person name="Kamisugi Y."/>
            <person name="Saleh O."/>
            <person name="Blanc G."/>
            <person name="Decker E.L."/>
            <person name="van Gessel N."/>
            <person name="Grimwood J."/>
            <person name="Hayes R.D."/>
            <person name="Graham S.W."/>
            <person name="Gunter L.E."/>
            <person name="McDaniel S.F."/>
            <person name="Hoernstein S.N.W."/>
            <person name="Larsson A."/>
            <person name="Li F.W."/>
            <person name="Perroud P.F."/>
            <person name="Phillips J."/>
            <person name="Ranjan P."/>
            <person name="Rokshar D.S."/>
            <person name="Rothfels C.J."/>
            <person name="Schneider L."/>
            <person name="Shu S."/>
            <person name="Stevenson D.W."/>
            <person name="Thummler F."/>
            <person name="Tillich M."/>
            <person name="Villarreal Aguilar J.C."/>
            <person name="Widiez T."/>
            <person name="Wong G.K."/>
            <person name="Wymore A."/>
            <person name="Zhang Y."/>
            <person name="Zimmer A.D."/>
            <person name="Quatrano R.S."/>
            <person name="Mayer K.F.X."/>
            <person name="Goodstein D."/>
            <person name="Casacuberta J.M."/>
            <person name="Vandepoele K."/>
            <person name="Reski R."/>
            <person name="Cuming A.C."/>
            <person name="Tuskan G.A."/>
            <person name="Maumus F."/>
            <person name="Salse J."/>
            <person name="Schmutz J."/>
            <person name="Rensing S.A."/>
        </authorList>
    </citation>
    <scope>NUCLEOTIDE SEQUENCE [LARGE SCALE GENOMIC DNA]</scope>
    <source>
        <strain evidence="2 3">cv. Gransden 2004</strain>
    </source>
</reference>
<dbReference type="Proteomes" id="UP000006727">
    <property type="component" value="Chromosome 16"/>
</dbReference>
<sequence length="79" mass="9207">MLQSLFGNPIVVNQHRKLGQGVVYVCLRFGVNSSLRHDIKHHGWHNQCNRFYDCMASWSLCSRIIFIFLKNKVVDPFAD</sequence>
<dbReference type="PaxDb" id="3218-PP1S4_361V6.1"/>
<evidence type="ECO:0000313" key="3">
    <source>
        <dbReference type="Proteomes" id="UP000006727"/>
    </source>
</evidence>
<keyword evidence="3" id="KW-1185">Reference proteome</keyword>
<evidence type="ECO:0000313" key="1">
    <source>
        <dbReference type="EMBL" id="PNR38308.1"/>
    </source>
</evidence>
<reference evidence="2" key="3">
    <citation type="submission" date="2020-12" db="UniProtKB">
        <authorList>
            <consortium name="EnsemblPlants"/>
        </authorList>
    </citation>
    <scope>IDENTIFICATION</scope>
</reference>
<name>A0A2K1J9V2_PHYPA</name>
<dbReference type="InParanoid" id="A0A2K1J9V2"/>
<dbReference type="Gramene" id="Pp3c16_24440V3.1">
    <property type="protein sequence ID" value="PAC:32985446.CDS.1"/>
    <property type="gene ID" value="Pp3c16_24440"/>
</dbReference>
<dbReference type="EnsemblPlants" id="Pp3c16_24440V3.1">
    <property type="protein sequence ID" value="PAC:32985446.CDS.1"/>
    <property type="gene ID" value="Pp3c16_24440"/>
</dbReference>
<gene>
    <name evidence="1" type="ORF">PHYPA_021419</name>
</gene>
<proteinExistence type="predicted"/>
<organism evidence="1">
    <name type="scientific">Physcomitrium patens</name>
    <name type="common">Spreading-leaved earth moss</name>
    <name type="synonym">Physcomitrella patens</name>
    <dbReference type="NCBI Taxonomy" id="3218"/>
    <lineage>
        <taxon>Eukaryota</taxon>
        <taxon>Viridiplantae</taxon>
        <taxon>Streptophyta</taxon>
        <taxon>Embryophyta</taxon>
        <taxon>Bryophyta</taxon>
        <taxon>Bryophytina</taxon>
        <taxon>Bryopsida</taxon>
        <taxon>Funariidae</taxon>
        <taxon>Funariales</taxon>
        <taxon>Funariaceae</taxon>
        <taxon>Physcomitrium</taxon>
    </lineage>
</organism>
<reference evidence="1 3" key="1">
    <citation type="journal article" date="2008" name="Science">
        <title>The Physcomitrella genome reveals evolutionary insights into the conquest of land by plants.</title>
        <authorList>
            <person name="Rensing S."/>
            <person name="Lang D."/>
            <person name="Zimmer A."/>
            <person name="Terry A."/>
            <person name="Salamov A."/>
            <person name="Shapiro H."/>
            <person name="Nishiyama T."/>
            <person name="Perroud P.-F."/>
            <person name="Lindquist E."/>
            <person name="Kamisugi Y."/>
            <person name="Tanahashi T."/>
            <person name="Sakakibara K."/>
            <person name="Fujita T."/>
            <person name="Oishi K."/>
            <person name="Shin-I T."/>
            <person name="Kuroki Y."/>
            <person name="Toyoda A."/>
            <person name="Suzuki Y."/>
            <person name="Hashimoto A."/>
            <person name="Yamaguchi K."/>
            <person name="Sugano A."/>
            <person name="Kohara Y."/>
            <person name="Fujiyama A."/>
            <person name="Anterola A."/>
            <person name="Aoki S."/>
            <person name="Ashton N."/>
            <person name="Barbazuk W.B."/>
            <person name="Barker E."/>
            <person name="Bennetzen J."/>
            <person name="Bezanilla M."/>
            <person name="Blankenship R."/>
            <person name="Cho S.H."/>
            <person name="Dutcher S."/>
            <person name="Estelle M."/>
            <person name="Fawcett J.A."/>
            <person name="Gundlach H."/>
            <person name="Hanada K."/>
            <person name="Heyl A."/>
            <person name="Hicks K.A."/>
            <person name="Hugh J."/>
            <person name="Lohr M."/>
            <person name="Mayer K."/>
            <person name="Melkozernov A."/>
            <person name="Murata T."/>
            <person name="Nelson D."/>
            <person name="Pils B."/>
            <person name="Prigge M."/>
            <person name="Reiss B."/>
            <person name="Renner T."/>
            <person name="Rombauts S."/>
            <person name="Rushton P."/>
            <person name="Sanderfoot A."/>
            <person name="Schween G."/>
            <person name="Shiu S.-H."/>
            <person name="Stueber K."/>
            <person name="Theodoulou F.L."/>
            <person name="Tu H."/>
            <person name="Van de Peer Y."/>
            <person name="Verrier P.J."/>
            <person name="Waters E."/>
            <person name="Wood A."/>
            <person name="Yang L."/>
            <person name="Cove D."/>
            <person name="Cuming A."/>
            <person name="Hasebe M."/>
            <person name="Lucas S."/>
            <person name="Mishler D.B."/>
            <person name="Reski R."/>
            <person name="Grigoriev I."/>
            <person name="Quatrano R.S."/>
            <person name="Boore J.L."/>
        </authorList>
    </citation>
    <scope>NUCLEOTIDE SEQUENCE [LARGE SCALE GENOMIC DNA]</scope>
    <source>
        <strain evidence="2 3">cv. Gransden 2004</strain>
    </source>
</reference>
<protein>
    <submittedName>
        <fullName evidence="1 2">Uncharacterized protein</fullName>
    </submittedName>
</protein>
<evidence type="ECO:0000313" key="2">
    <source>
        <dbReference type="EnsemblPlants" id="PAC:32985446.CDS.1"/>
    </source>
</evidence>
<dbReference type="EnsemblPlants" id="Pp3c16_24440V3.2">
    <property type="protein sequence ID" value="PAC:32985447.CDS.1"/>
    <property type="gene ID" value="Pp3c16_24440"/>
</dbReference>
<dbReference type="AlphaFoldDB" id="A0A2K1J9V2"/>